<evidence type="ECO:0000256" key="1">
    <source>
        <dbReference type="SAM" id="MobiDB-lite"/>
    </source>
</evidence>
<accession>A0ABP0W8M2</accession>
<proteinExistence type="predicted"/>
<sequence length="145" mass="15574">MGSPSPIIYAQKQGSWLSMESSQRITLSGTSSKGVPPGLHRVDTAFDPGEHSCLTPSTLARTLVAKKALKQSPAETLLEKEALKQSPAEMLLEKEALKQSPTEMLLEKEALKQSSKKCKGDANGGEDGQKNKSLVASSHDVWSLL</sequence>
<keyword evidence="3" id="KW-1185">Reference proteome</keyword>
<dbReference type="EMBL" id="OZ020110">
    <property type="protein sequence ID" value="CAK9262561.1"/>
    <property type="molecule type" value="Genomic_DNA"/>
</dbReference>
<feature type="region of interest" description="Disordered" evidence="1">
    <location>
        <begin position="108"/>
        <end position="145"/>
    </location>
</feature>
<gene>
    <name evidence="2" type="ORF">CSSPJE1EN1_LOCUS8039</name>
</gene>
<evidence type="ECO:0000313" key="2">
    <source>
        <dbReference type="EMBL" id="CAK9262561.1"/>
    </source>
</evidence>
<name>A0ABP0W8M2_9BRYO</name>
<dbReference type="Proteomes" id="UP001497444">
    <property type="component" value="Chromosome 15"/>
</dbReference>
<organism evidence="2 3">
    <name type="scientific">Sphagnum jensenii</name>
    <dbReference type="NCBI Taxonomy" id="128206"/>
    <lineage>
        <taxon>Eukaryota</taxon>
        <taxon>Viridiplantae</taxon>
        <taxon>Streptophyta</taxon>
        <taxon>Embryophyta</taxon>
        <taxon>Bryophyta</taxon>
        <taxon>Sphagnophytina</taxon>
        <taxon>Sphagnopsida</taxon>
        <taxon>Sphagnales</taxon>
        <taxon>Sphagnaceae</taxon>
        <taxon>Sphagnum</taxon>
    </lineage>
</organism>
<evidence type="ECO:0000313" key="3">
    <source>
        <dbReference type="Proteomes" id="UP001497444"/>
    </source>
</evidence>
<protein>
    <submittedName>
        <fullName evidence="2">Uncharacterized protein</fullName>
    </submittedName>
</protein>
<reference evidence="2" key="1">
    <citation type="submission" date="2024-02" db="EMBL/GenBank/DDBJ databases">
        <authorList>
            <consortium name="ELIXIR-Norway"/>
            <consortium name="Elixir Norway"/>
        </authorList>
    </citation>
    <scope>NUCLEOTIDE SEQUENCE</scope>
</reference>